<dbReference type="EMBL" id="SLWS01000007">
    <property type="protein sequence ID" value="TCO55623.1"/>
    <property type="molecule type" value="Genomic_DNA"/>
</dbReference>
<organism evidence="2 3">
    <name type="scientific">Actinocrispum wychmicini</name>
    <dbReference type="NCBI Taxonomy" id="1213861"/>
    <lineage>
        <taxon>Bacteria</taxon>
        <taxon>Bacillati</taxon>
        <taxon>Actinomycetota</taxon>
        <taxon>Actinomycetes</taxon>
        <taxon>Pseudonocardiales</taxon>
        <taxon>Pseudonocardiaceae</taxon>
        <taxon>Actinocrispum</taxon>
    </lineage>
</organism>
<feature type="region of interest" description="Disordered" evidence="1">
    <location>
        <begin position="233"/>
        <end position="252"/>
    </location>
</feature>
<comment type="caution">
    <text evidence="2">The sequence shown here is derived from an EMBL/GenBank/DDBJ whole genome shotgun (WGS) entry which is preliminary data.</text>
</comment>
<name>A0A4R2J8L4_9PSEU</name>
<dbReference type="OrthoDB" id="127785at2"/>
<evidence type="ECO:0000256" key="1">
    <source>
        <dbReference type="SAM" id="MobiDB-lite"/>
    </source>
</evidence>
<sequence length="355" mass="38887">MTRSDGGDHADNGEQIPARGVHYEVVAETVSTVIMANSVTGGIHHHSDRGDSHLELSAVTLANTDPPDASSVMLDLKLRNTGGQPAILHRATVHIHDAVALSSYAMVGFMPFEVWWARGVLQVSHTYDINLPLPRHAAGSRHNLDLSQAIEPAGTDRFRIRLGIPGPLDTILYLLHFDIHFNKDRTITSPAIAIAHPPGSTLATPDAIRADLQRFRRAVRVVRDAVDREMTARGLPAPDWDNHPPASRAELPPKLRSVDGVLPNADGVRAGSLDEVFGEDGRTYSVYDEFWNPDNSVAQRLADIHAYCNRIVNIINGASIRHDSMPQILTQAQTVLDQIPVLRADLVRPENGDHN</sequence>
<protein>
    <submittedName>
        <fullName evidence="2">Uncharacterized protein</fullName>
    </submittedName>
</protein>
<gene>
    <name evidence="2" type="ORF">EV192_10744</name>
</gene>
<keyword evidence="3" id="KW-1185">Reference proteome</keyword>
<dbReference type="RefSeq" id="WP_132121623.1">
    <property type="nucleotide sequence ID" value="NZ_SLWS01000007.1"/>
</dbReference>
<evidence type="ECO:0000313" key="2">
    <source>
        <dbReference type="EMBL" id="TCO55623.1"/>
    </source>
</evidence>
<dbReference type="Proteomes" id="UP000295680">
    <property type="component" value="Unassembled WGS sequence"/>
</dbReference>
<accession>A0A4R2J8L4</accession>
<evidence type="ECO:0000313" key="3">
    <source>
        <dbReference type="Proteomes" id="UP000295680"/>
    </source>
</evidence>
<dbReference type="AlphaFoldDB" id="A0A4R2J8L4"/>
<proteinExistence type="predicted"/>
<reference evidence="2 3" key="1">
    <citation type="submission" date="2019-03" db="EMBL/GenBank/DDBJ databases">
        <title>Genomic Encyclopedia of Type Strains, Phase IV (KMG-IV): sequencing the most valuable type-strain genomes for metagenomic binning, comparative biology and taxonomic classification.</title>
        <authorList>
            <person name="Goeker M."/>
        </authorList>
    </citation>
    <scope>NUCLEOTIDE SEQUENCE [LARGE SCALE GENOMIC DNA]</scope>
    <source>
        <strain evidence="2 3">DSM 45934</strain>
    </source>
</reference>